<evidence type="ECO:0000313" key="2">
    <source>
        <dbReference type="Proteomes" id="UP001054821"/>
    </source>
</evidence>
<comment type="caution">
    <text evidence="1">The sequence shown here is derived from an EMBL/GenBank/DDBJ whole genome shotgun (WGS) entry which is preliminary data.</text>
</comment>
<proteinExistence type="predicted"/>
<name>A0AAD4VB84_PRUDU</name>
<reference evidence="1 2" key="1">
    <citation type="journal article" date="2022" name="G3 (Bethesda)">
        <title>Whole-genome sequence and methylome profiling of the almond [Prunus dulcis (Mill.) D.A. Webb] cultivar 'Nonpareil'.</title>
        <authorList>
            <person name="D'Amico-Willman K.M."/>
            <person name="Ouma W.Z."/>
            <person name="Meulia T."/>
            <person name="Sideli G.M."/>
            <person name="Gradziel T.M."/>
            <person name="Fresnedo-Ramirez J."/>
        </authorList>
    </citation>
    <scope>NUCLEOTIDE SEQUENCE [LARGE SCALE GENOMIC DNA]</scope>
    <source>
        <strain evidence="1">Clone GOH B32 T37-40</strain>
    </source>
</reference>
<dbReference type="EMBL" id="JAJFAZ020000006">
    <property type="protein sequence ID" value="KAI5321914.1"/>
    <property type="molecule type" value="Genomic_DNA"/>
</dbReference>
<sequence>MRKSVAQSLSFPPLLQSPLPHYIPQQDLSTCSVFRFTSLLQVWEIYKLLYSNTRVLHHTYLFINFLTRGFL</sequence>
<dbReference type="AlphaFoldDB" id="A0AAD4VB84"/>
<protein>
    <submittedName>
        <fullName evidence="1">Uncharacterized protein</fullName>
    </submittedName>
</protein>
<keyword evidence="2" id="KW-1185">Reference proteome</keyword>
<gene>
    <name evidence="1" type="ORF">L3X38_030986</name>
</gene>
<organism evidence="1 2">
    <name type="scientific">Prunus dulcis</name>
    <name type="common">Almond</name>
    <name type="synonym">Amygdalus dulcis</name>
    <dbReference type="NCBI Taxonomy" id="3755"/>
    <lineage>
        <taxon>Eukaryota</taxon>
        <taxon>Viridiplantae</taxon>
        <taxon>Streptophyta</taxon>
        <taxon>Embryophyta</taxon>
        <taxon>Tracheophyta</taxon>
        <taxon>Spermatophyta</taxon>
        <taxon>Magnoliopsida</taxon>
        <taxon>eudicotyledons</taxon>
        <taxon>Gunneridae</taxon>
        <taxon>Pentapetalae</taxon>
        <taxon>rosids</taxon>
        <taxon>fabids</taxon>
        <taxon>Rosales</taxon>
        <taxon>Rosaceae</taxon>
        <taxon>Amygdaloideae</taxon>
        <taxon>Amygdaleae</taxon>
        <taxon>Prunus</taxon>
    </lineage>
</organism>
<dbReference type="Proteomes" id="UP001054821">
    <property type="component" value="Chromosome 6"/>
</dbReference>
<evidence type="ECO:0000313" key="1">
    <source>
        <dbReference type="EMBL" id="KAI5321914.1"/>
    </source>
</evidence>
<accession>A0AAD4VB84</accession>